<organism evidence="1">
    <name type="scientific">Flavobacterium columnare</name>
    <dbReference type="NCBI Taxonomy" id="996"/>
    <lineage>
        <taxon>Bacteria</taxon>
        <taxon>Pseudomonadati</taxon>
        <taxon>Bacteroidota</taxon>
        <taxon>Flavobacteriia</taxon>
        <taxon>Flavobacteriales</taxon>
        <taxon>Flavobacteriaceae</taxon>
        <taxon>Flavobacterium</taxon>
    </lineage>
</organism>
<dbReference type="AlphaFoldDB" id="A0A8G0P4J6"/>
<dbReference type="EMBL" id="CP067378">
    <property type="protein sequence ID" value="QYS88096.1"/>
    <property type="molecule type" value="Genomic_DNA"/>
</dbReference>
<sequence length="72" mass="8065">MTYEDIIEKGVLGLDFISTSKINKHLAIKIKTRNLLDPTYSLSRKGINGGENVVLKSFQKGINFSLGLTYDF</sequence>
<reference evidence="1" key="1">
    <citation type="submission" date="2020-12" db="EMBL/GenBank/DDBJ databases">
        <title>Genome sequencing of genetic groups of Flavobacterium columnare.</title>
        <authorList>
            <person name="Waldbieser G.C."/>
            <person name="Griffin M.J."/>
            <person name="LaFrentz B.R."/>
        </authorList>
    </citation>
    <scope>NUCLEOTIDE SEQUENCE</scope>
    <source>
        <strain evidence="1">90-106</strain>
    </source>
</reference>
<dbReference type="KEGG" id="fdv:JJC05_09565"/>
<dbReference type="Proteomes" id="UP000824721">
    <property type="component" value="Chromosome"/>
</dbReference>
<protein>
    <recommendedName>
        <fullName evidence="2">TonB-dependent receptor</fullName>
    </recommendedName>
</protein>
<name>A0A8G0P4J6_9FLAO</name>
<evidence type="ECO:0000313" key="1">
    <source>
        <dbReference type="EMBL" id="QYS88096.1"/>
    </source>
</evidence>
<evidence type="ECO:0008006" key="2">
    <source>
        <dbReference type="Google" id="ProtNLM"/>
    </source>
</evidence>
<gene>
    <name evidence="1" type="ORF">JJC05_09565</name>
</gene>
<proteinExistence type="predicted"/>
<accession>A0A8G0P4J6</accession>